<name>A0ABT8PUE3_9ENTR</name>
<dbReference type="EMBL" id="JAUJYW010000004">
    <property type="protein sequence ID" value="MDN8599904.1"/>
    <property type="molecule type" value="Genomic_DNA"/>
</dbReference>
<gene>
    <name evidence="1" type="ORF">Q0A17_10840</name>
</gene>
<accession>A0ABT8PUE3</accession>
<proteinExistence type="predicted"/>
<organism evidence="1 2">
    <name type="scientific">Citrobacter enshiensis</name>
    <dbReference type="NCBI Taxonomy" id="2971264"/>
    <lineage>
        <taxon>Bacteria</taxon>
        <taxon>Pseudomonadati</taxon>
        <taxon>Pseudomonadota</taxon>
        <taxon>Gammaproteobacteria</taxon>
        <taxon>Enterobacterales</taxon>
        <taxon>Enterobacteriaceae</taxon>
        <taxon>Citrobacter</taxon>
    </lineage>
</organism>
<comment type="caution">
    <text evidence="1">The sequence shown here is derived from an EMBL/GenBank/DDBJ whole genome shotgun (WGS) entry which is preliminary data.</text>
</comment>
<sequence length="67" mass="7289">MASKSCAWQDRNRDFKLYGEGDANGGGVLSLVKGLHGIVPLLFVRASKSCAIHLCKVERKGQQTDDL</sequence>
<dbReference type="Proteomes" id="UP001174867">
    <property type="component" value="Unassembled WGS sequence"/>
</dbReference>
<protein>
    <submittedName>
        <fullName evidence="1">Uncharacterized protein</fullName>
    </submittedName>
</protein>
<evidence type="ECO:0000313" key="1">
    <source>
        <dbReference type="EMBL" id="MDN8599904.1"/>
    </source>
</evidence>
<dbReference type="RefSeq" id="WP_301699065.1">
    <property type="nucleotide sequence ID" value="NZ_JAUJYW010000004.1"/>
</dbReference>
<evidence type="ECO:0000313" key="2">
    <source>
        <dbReference type="Proteomes" id="UP001174867"/>
    </source>
</evidence>
<reference evidence="1 2" key="1">
    <citation type="submission" date="2023-07" db="EMBL/GenBank/DDBJ databases">
        <title>Citrobacter selenititolerans sp. nov., isolated from seleniferous soil.</title>
        <authorList>
            <person name="Zhang S."/>
            <person name="Li K."/>
            <person name="Peng J."/>
            <person name="Wang H."/>
            <person name="Sun J."/>
            <person name="Guo Y."/>
        </authorList>
    </citation>
    <scope>NUCLEOTIDE SEQUENCE [LARGE SCALE GENOMIC DNA]</scope>
    <source>
        <strain evidence="1 2">S2-9</strain>
    </source>
</reference>
<keyword evidence="2" id="KW-1185">Reference proteome</keyword>